<dbReference type="GO" id="GO:0005778">
    <property type="term" value="C:peroxisomal membrane"/>
    <property type="evidence" value="ECO:0007669"/>
    <property type="project" value="UniProtKB-SubCell"/>
</dbReference>
<evidence type="ECO:0000256" key="5">
    <source>
        <dbReference type="ARBA" id="ARBA00022593"/>
    </source>
</evidence>
<name>G0W5E6_NAUDC</name>
<keyword evidence="13" id="KW-1185">Reference proteome</keyword>
<dbReference type="GO" id="GO:0007031">
    <property type="term" value="P:peroxisome organization"/>
    <property type="evidence" value="ECO:0007669"/>
    <property type="project" value="UniProtKB-KW"/>
</dbReference>
<comment type="function">
    <text evidence="1">Involved in peroxisome biogenesis.</text>
</comment>
<dbReference type="Gene3D" id="3.40.50.11730">
    <property type="entry name" value="Peroxisome assembly protein 22"/>
    <property type="match status" value="1"/>
</dbReference>
<dbReference type="eggNOG" id="ENOG502S5ME">
    <property type="taxonomic scope" value="Eukaryota"/>
</dbReference>
<evidence type="ECO:0000256" key="11">
    <source>
        <dbReference type="SAM" id="Phobius"/>
    </source>
</evidence>
<sequence>MGNNNKRNMTIGSNNNKMVRTLITGSVLAITTGLLCWAWYKNSVASTQNKDQDDNKQNNKKNKESGKEKNTVIDTDNKKPSKCIIVTEQINNITNVNWEKLLKKDVVLLLSPDISKIHELNEDNVEKANLSKVIHCETGLGMWACVKSLRKDQLICMPSDLEDGIPDDIKHFVKQIIAVDSEESFKKASLDV</sequence>
<dbReference type="AlphaFoldDB" id="G0W5E6"/>
<feature type="transmembrane region" description="Helical" evidence="11">
    <location>
        <begin position="21"/>
        <end position="40"/>
    </location>
</feature>
<dbReference type="OrthoDB" id="4036401at2759"/>
<dbReference type="InterPro" id="IPR038613">
    <property type="entry name" value="Peroxin-22_C_sf"/>
</dbReference>
<keyword evidence="6 11" id="KW-0812">Transmembrane</keyword>
<evidence type="ECO:0000256" key="1">
    <source>
        <dbReference type="ARBA" id="ARBA00003659"/>
    </source>
</evidence>
<proteinExistence type="inferred from homology"/>
<evidence type="ECO:0000256" key="2">
    <source>
        <dbReference type="ARBA" id="ARBA00004549"/>
    </source>
</evidence>
<dbReference type="RefSeq" id="XP_003668277.1">
    <property type="nucleotide sequence ID" value="XM_003668229.1"/>
</dbReference>
<gene>
    <name evidence="12" type="primary">NDAI0A08820</name>
    <name evidence="12" type="ordered locus">NDAI_0A08820</name>
</gene>
<dbReference type="KEGG" id="ndi:NDAI_0A08820"/>
<evidence type="ECO:0000256" key="3">
    <source>
        <dbReference type="ARBA" id="ARBA00009642"/>
    </source>
</evidence>
<dbReference type="GeneID" id="11494208"/>
<evidence type="ECO:0000256" key="4">
    <source>
        <dbReference type="ARBA" id="ARBA00018967"/>
    </source>
</evidence>
<evidence type="ECO:0000256" key="6">
    <source>
        <dbReference type="ARBA" id="ARBA00022692"/>
    </source>
</evidence>
<accession>G0W5E6</accession>
<dbReference type="EMBL" id="HE580267">
    <property type="protein sequence ID" value="CCD23034.1"/>
    <property type="molecule type" value="Genomic_DNA"/>
</dbReference>
<keyword evidence="5" id="KW-0962">Peroxisome biogenesis</keyword>
<evidence type="ECO:0000256" key="7">
    <source>
        <dbReference type="ARBA" id="ARBA00022989"/>
    </source>
</evidence>
<organism evidence="12 13">
    <name type="scientific">Naumovozyma dairenensis (strain ATCC 10597 / BCRC 20456 / CBS 421 / NBRC 0211 / NRRL Y-12639)</name>
    <name type="common">Saccharomyces dairenensis</name>
    <dbReference type="NCBI Taxonomy" id="1071378"/>
    <lineage>
        <taxon>Eukaryota</taxon>
        <taxon>Fungi</taxon>
        <taxon>Dikarya</taxon>
        <taxon>Ascomycota</taxon>
        <taxon>Saccharomycotina</taxon>
        <taxon>Saccharomycetes</taxon>
        <taxon>Saccharomycetales</taxon>
        <taxon>Saccharomycetaceae</taxon>
        <taxon>Naumovozyma</taxon>
    </lineage>
</organism>
<dbReference type="OMA" id="GMWACVK"/>
<evidence type="ECO:0000256" key="9">
    <source>
        <dbReference type="ARBA" id="ARBA00023140"/>
    </source>
</evidence>
<dbReference type="InterPro" id="IPR024359">
    <property type="entry name" value="Peroxin-22"/>
</dbReference>
<reference evidence="12 13" key="1">
    <citation type="journal article" date="2011" name="Proc. Natl. Acad. Sci. U.S.A.">
        <title>Evolutionary erosion of yeast sex chromosomes by mating-type switching accidents.</title>
        <authorList>
            <person name="Gordon J.L."/>
            <person name="Armisen D."/>
            <person name="Proux-Wera E."/>
            <person name="Oheigeartaigh S.S."/>
            <person name="Byrne K.P."/>
            <person name="Wolfe K.H."/>
        </authorList>
    </citation>
    <scope>NUCLEOTIDE SEQUENCE [LARGE SCALE GENOMIC DNA]</scope>
    <source>
        <strain evidence="13">ATCC 10597 / BCRC 20456 / CBS 421 / NBRC 0211 / NRRL Y-12639</strain>
    </source>
</reference>
<evidence type="ECO:0000256" key="8">
    <source>
        <dbReference type="ARBA" id="ARBA00023136"/>
    </source>
</evidence>
<feature type="region of interest" description="Disordered" evidence="10">
    <location>
        <begin position="47"/>
        <end position="74"/>
    </location>
</feature>
<dbReference type="HOGENOM" id="CLU_121063_0_0_1"/>
<evidence type="ECO:0000256" key="10">
    <source>
        <dbReference type="SAM" id="MobiDB-lite"/>
    </source>
</evidence>
<keyword evidence="7 11" id="KW-1133">Transmembrane helix</keyword>
<comment type="subcellular location">
    <subcellularLocation>
        <location evidence="2">Peroxisome membrane</location>
        <topology evidence="2">Single-pass membrane protein</topology>
    </subcellularLocation>
</comment>
<evidence type="ECO:0000313" key="13">
    <source>
        <dbReference type="Proteomes" id="UP000000689"/>
    </source>
</evidence>
<comment type="similarity">
    <text evidence="3">Belongs to the peroxin-22 family.</text>
</comment>
<keyword evidence="9" id="KW-0576">Peroxisome</keyword>
<dbReference type="Proteomes" id="UP000000689">
    <property type="component" value="Chromosome 1"/>
</dbReference>
<dbReference type="Pfam" id="PF12827">
    <property type="entry name" value="Peroxin-22"/>
    <property type="match status" value="1"/>
</dbReference>
<evidence type="ECO:0000313" key="12">
    <source>
        <dbReference type="EMBL" id="CCD23034.1"/>
    </source>
</evidence>
<feature type="compositionally biased region" description="Basic and acidic residues" evidence="10">
    <location>
        <begin position="50"/>
        <end position="74"/>
    </location>
</feature>
<protein>
    <recommendedName>
        <fullName evidence="4">Peroxisome assembly protein 22</fullName>
    </recommendedName>
</protein>
<keyword evidence="8 11" id="KW-0472">Membrane</keyword>